<keyword evidence="4" id="KW-1185">Reference proteome</keyword>
<sequence>MSTNTTTGFVCQESFHLGTNTTACLRFDKLKRCLKDGTDNNLTAFLCVDQDTISIGGGGPQTPLPLNLTSSVFMCNLANCPTAAPVKNTTGNGGGGKNNNGGETGKPNGSTALYSERTLSLSGFFVIALLASQIMMLH</sequence>
<feature type="region of interest" description="Disordered" evidence="1">
    <location>
        <begin position="86"/>
        <end position="109"/>
    </location>
</feature>
<accession>A0A9P6UL02</accession>
<evidence type="ECO:0000256" key="1">
    <source>
        <dbReference type="SAM" id="MobiDB-lite"/>
    </source>
</evidence>
<keyword evidence="2" id="KW-0472">Membrane</keyword>
<organism evidence="3 4">
    <name type="scientific">Linnemannia gamsii</name>
    <dbReference type="NCBI Taxonomy" id="64522"/>
    <lineage>
        <taxon>Eukaryota</taxon>
        <taxon>Fungi</taxon>
        <taxon>Fungi incertae sedis</taxon>
        <taxon>Mucoromycota</taxon>
        <taxon>Mortierellomycotina</taxon>
        <taxon>Mortierellomycetes</taxon>
        <taxon>Mortierellales</taxon>
        <taxon>Mortierellaceae</taxon>
        <taxon>Linnemannia</taxon>
    </lineage>
</organism>
<dbReference type="OrthoDB" id="2434091at2759"/>
<dbReference type="Proteomes" id="UP000823405">
    <property type="component" value="Unassembled WGS sequence"/>
</dbReference>
<reference evidence="3" key="1">
    <citation type="journal article" date="2020" name="Fungal Divers.">
        <title>Resolving the Mortierellaceae phylogeny through synthesis of multi-gene phylogenetics and phylogenomics.</title>
        <authorList>
            <person name="Vandepol N."/>
            <person name="Liber J."/>
            <person name="Desiro A."/>
            <person name="Na H."/>
            <person name="Kennedy M."/>
            <person name="Barry K."/>
            <person name="Grigoriev I.V."/>
            <person name="Miller A.N."/>
            <person name="O'Donnell K."/>
            <person name="Stajich J.E."/>
            <person name="Bonito G."/>
        </authorList>
    </citation>
    <scope>NUCLEOTIDE SEQUENCE</scope>
    <source>
        <strain evidence="3">NVP60</strain>
    </source>
</reference>
<proteinExistence type="predicted"/>
<evidence type="ECO:0000256" key="2">
    <source>
        <dbReference type="SAM" id="Phobius"/>
    </source>
</evidence>
<evidence type="ECO:0000313" key="4">
    <source>
        <dbReference type="Proteomes" id="UP000823405"/>
    </source>
</evidence>
<comment type="caution">
    <text evidence="3">The sequence shown here is derived from an EMBL/GenBank/DDBJ whole genome shotgun (WGS) entry which is preliminary data.</text>
</comment>
<gene>
    <name evidence="3" type="ORF">BGZ97_013078</name>
</gene>
<evidence type="ECO:0000313" key="3">
    <source>
        <dbReference type="EMBL" id="KAG0309426.1"/>
    </source>
</evidence>
<protein>
    <submittedName>
        <fullName evidence="3">Uncharacterized protein</fullName>
    </submittedName>
</protein>
<name>A0A9P6UL02_9FUNG</name>
<dbReference type="AlphaFoldDB" id="A0A9P6UL02"/>
<keyword evidence="2" id="KW-0812">Transmembrane</keyword>
<feature type="compositionally biased region" description="Gly residues" evidence="1">
    <location>
        <begin position="91"/>
        <end position="104"/>
    </location>
</feature>
<dbReference type="EMBL" id="JAAAIN010000936">
    <property type="protein sequence ID" value="KAG0309426.1"/>
    <property type="molecule type" value="Genomic_DNA"/>
</dbReference>
<keyword evidence="2" id="KW-1133">Transmembrane helix</keyword>
<feature type="transmembrane region" description="Helical" evidence="2">
    <location>
        <begin position="119"/>
        <end position="137"/>
    </location>
</feature>